<dbReference type="OrthoDB" id="4191831at2759"/>
<dbReference type="EMBL" id="DS995718">
    <property type="protein sequence ID" value="EGE00949.1"/>
    <property type="molecule type" value="Genomic_DNA"/>
</dbReference>
<reference evidence="3" key="1">
    <citation type="journal article" date="2012" name="MBio">
        <title>Comparative genome analysis of Trichophyton rubrum and related dermatophytes reveals candidate genes involved in infection.</title>
        <authorList>
            <person name="Martinez D.A."/>
            <person name="Oliver B.G."/>
            <person name="Graeser Y."/>
            <person name="Goldberg J.M."/>
            <person name="Li W."/>
            <person name="Martinez-Rossi N.M."/>
            <person name="Monod M."/>
            <person name="Shelest E."/>
            <person name="Barton R.C."/>
            <person name="Birch E."/>
            <person name="Brakhage A.A."/>
            <person name="Chen Z."/>
            <person name="Gurr S.J."/>
            <person name="Heiman D."/>
            <person name="Heitman J."/>
            <person name="Kosti I."/>
            <person name="Rossi A."/>
            <person name="Saif S."/>
            <person name="Samalova M."/>
            <person name="Saunders C.W."/>
            <person name="Shea T."/>
            <person name="Summerbell R.C."/>
            <person name="Xu J."/>
            <person name="Young S."/>
            <person name="Zeng Q."/>
            <person name="Birren B.W."/>
            <person name="Cuomo C.A."/>
            <person name="White T.C."/>
        </authorList>
    </citation>
    <scope>NUCLEOTIDE SEQUENCE [LARGE SCALE GENOMIC DNA]</scope>
    <source>
        <strain evidence="3">ATCC MYA-4606 / CBS 127.97</strain>
    </source>
</reference>
<keyword evidence="3" id="KW-1185">Reference proteome</keyword>
<proteinExistence type="predicted"/>
<dbReference type="HOGENOM" id="CLU_483282_0_0_1"/>
<dbReference type="Gene3D" id="3.80.10.10">
    <property type="entry name" value="Ribonuclease Inhibitor"/>
    <property type="match status" value="1"/>
</dbReference>
<feature type="region of interest" description="Disordered" evidence="1">
    <location>
        <begin position="529"/>
        <end position="564"/>
    </location>
</feature>
<dbReference type="eggNOG" id="ENOG502SK23">
    <property type="taxonomic scope" value="Eukaryota"/>
</dbReference>
<dbReference type="VEuPathDB" id="FungiDB:TEQG_00004"/>
<name>F2PGD1_TRIEC</name>
<dbReference type="SUPFAM" id="SSF52047">
    <property type="entry name" value="RNI-like"/>
    <property type="match status" value="1"/>
</dbReference>
<sequence length="564" mass="64283">MDRISPLPLEVRCMIADACDPRTLPSLSLVAKAFVCPAQRAIFHSVHKTVEGQADVRVLGRPGAINQYRPSWIQLLLRALFECPRLAEYVKHVHILVHDNWRPIPFYDKKKGAPIQSHKRVVPRKFIELGLKLKDEKPFLRRNKTWKKTWKAALFQGNDEAMLALALSLFDSLTVIDISPELLYYSQFISPMFACLTSRTPSFNHFSGLQHVSFCIKGTCHYAGELGLAFTKFKIMKHHDIKTLELSAHDSHMDIMRKDLLHTHPSLTTLRLKFCDLTISTVGDILDHTPALKVFECRLLREYFSSSGQAHNHQSLMLSHLDFGQLAIDLEKVASTLEELTIGVVWSGMGFYAVEEDPSWFRGIPVYSLKHLELLSHLEIPVEILIGLRPWTGPLLSCVLPPKLKSLVLVDTLPYPCRDRLEDYSAMPVMNQLAAYLADSPSKLRKVTVNFYVKLECHYFYNCEHEVRRYIDLDEVRLLAVSLTNRGITLEIGFHWTEYDEASTLWRGTYSPEMSTEVSNLGLRYTPVITAGDAEDEDSDDSGDSDDSDDSEDSEDEDDKKEKE</sequence>
<protein>
    <recommendedName>
        <fullName evidence="4">F-box domain-containing protein</fullName>
    </recommendedName>
</protein>
<feature type="compositionally biased region" description="Acidic residues" evidence="1">
    <location>
        <begin position="533"/>
        <end position="564"/>
    </location>
</feature>
<evidence type="ECO:0000313" key="3">
    <source>
        <dbReference type="Proteomes" id="UP000009169"/>
    </source>
</evidence>
<gene>
    <name evidence="2" type="ORF">TEQG_00004</name>
</gene>
<evidence type="ECO:0008006" key="4">
    <source>
        <dbReference type="Google" id="ProtNLM"/>
    </source>
</evidence>
<organism evidence="2 3">
    <name type="scientific">Trichophyton equinum (strain ATCC MYA-4606 / CBS 127.97)</name>
    <name type="common">Horse ringworm fungus</name>
    <dbReference type="NCBI Taxonomy" id="559882"/>
    <lineage>
        <taxon>Eukaryota</taxon>
        <taxon>Fungi</taxon>
        <taxon>Dikarya</taxon>
        <taxon>Ascomycota</taxon>
        <taxon>Pezizomycotina</taxon>
        <taxon>Eurotiomycetes</taxon>
        <taxon>Eurotiomycetidae</taxon>
        <taxon>Onygenales</taxon>
        <taxon>Arthrodermataceae</taxon>
        <taxon>Trichophyton</taxon>
    </lineage>
</organism>
<dbReference type="Proteomes" id="UP000009169">
    <property type="component" value="Unassembled WGS sequence"/>
</dbReference>
<evidence type="ECO:0000313" key="2">
    <source>
        <dbReference type="EMBL" id="EGE00949.1"/>
    </source>
</evidence>
<accession>F2PGD1</accession>
<dbReference type="InterPro" id="IPR032675">
    <property type="entry name" value="LRR_dom_sf"/>
</dbReference>
<dbReference type="AlphaFoldDB" id="F2PGD1"/>
<evidence type="ECO:0000256" key="1">
    <source>
        <dbReference type="SAM" id="MobiDB-lite"/>
    </source>
</evidence>